<dbReference type="PROSITE" id="PS00201">
    <property type="entry name" value="FLAVODOXIN"/>
    <property type="match status" value="1"/>
</dbReference>
<dbReference type="EMBL" id="CP040882">
    <property type="protein sequence ID" value="QDA53517.1"/>
    <property type="molecule type" value="Genomic_DNA"/>
</dbReference>
<organism evidence="6 7">
    <name type="scientific">Sutterella faecalis</name>
    <dbReference type="NCBI Taxonomy" id="2584944"/>
    <lineage>
        <taxon>Bacteria</taxon>
        <taxon>Pseudomonadati</taxon>
        <taxon>Pseudomonadota</taxon>
        <taxon>Betaproteobacteria</taxon>
        <taxon>Burkholderiales</taxon>
        <taxon>Sutterellaceae</taxon>
        <taxon>Sutterella</taxon>
    </lineage>
</organism>
<dbReference type="Pfam" id="PF12682">
    <property type="entry name" value="Flavodoxin_4"/>
    <property type="match status" value="1"/>
</dbReference>
<evidence type="ECO:0000313" key="7">
    <source>
        <dbReference type="Proteomes" id="UP000308889"/>
    </source>
</evidence>
<dbReference type="SUPFAM" id="SSF52218">
    <property type="entry name" value="Flavoproteins"/>
    <property type="match status" value="1"/>
</dbReference>
<keyword evidence="3" id="KW-0288">FMN</keyword>
<evidence type="ECO:0000256" key="2">
    <source>
        <dbReference type="ARBA" id="ARBA00022630"/>
    </source>
</evidence>
<dbReference type="Proteomes" id="UP000308889">
    <property type="component" value="Chromosome"/>
</dbReference>
<feature type="compositionally biased region" description="Basic residues" evidence="4">
    <location>
        <begin position="1"/>
        <end position="10"/>
    </location>
</feature>
<dbReference type="PROSITE" id="PS50902">
    <property type="entry name" value="FLAVODOXIN_LIKE"/>
    <property type="match status" value="1"/>
</dbReference>
<dbReference type="PANTHER" id="PTHR39201:SF1">
    <property type="entry name" value="FLAVODOXIN-LIKE DOMAIN-CONTAINING PROTEIN"/>
    <property type="match status" value="1"/>
</dbReference>
<reference evidence="7" key="1">
    <citation type="submission" date="2019-06" db="EMBL/GenBank/DDBJ databases">
        <authorList>
            <person name="Oh B.S."/>
        </authorList>
    </citation>
    <scope>NUCLEOTIDE SEQUENCE [LARGE SCALE GENOMIC DNA]</scope>
    <source>
        <strain evidence="7">KGMB03119</strain>
    </source>
</reference>
<dbReference type="InterPro" id="IPR008254">
    <property type="entry name" value="Flavodoxin/NO_synth"/>
</dbReference>
<proteinExistence type="predicted"/>
<evidence type="ECO:0000256" key="1">
    <source>
        <dbReference type="ARBA" id="ARBA00001917"/>
    </source>
</evidence>
<name>A0ABX5VBQ6_9BURK</name>
<sequence>MQRRCRKRAALRPEENGRERAPRAGERACNPIRVRPFMNQSSRYSRRSVLSLAAGAFLSASGALLPSGGSFAAEAPRAALVYFSRTGTTAGLARMVAEASGAEVFELKLVDPYSDDYSAMTGIARSERSRNARRELAKPLPDLSGFDLIFLGSPYWWGGLSIPVRTFLMDNPLAGKRVAPFVVSASSSPEGAWEDLREFCPQARILPGFHTVQSAASGARGDITAWVKSCLEARQGL</sequence>
<gene>
    <name evidence="6" type="ORF">FG381_00415</name>
</gene>
<dbReference type="InterPro" id="IPR001226">
    <property type="entry name" value="Flavodoxin_CS"/>
</dbReference>
<evidence type="ECO:0000259" key="5">
    <source>
        <dbReference type="PROSITE" id="PS50902"/>
    </source>
</evidence>
<dbReference type="PANTHER" id="PTHR39201">
    <property type="entry name" value="EXPORTED PROTEIN-RELATED"/>
    <property type="match status" value="1"/>
</dbReference>
<evidence type="ECO:0000313" key="6">
    <source>
        <dbReference type="EMBL" id="QDA53517.1"/>
    </source>
</evidence>
<protein>
    <recommendedName>
        <fullName evidence="5">Flavodoxin-like domain-containing protein</fullName>
    </recommendedName>
</protein>
<comment type="cofactor">
    <cofactor evidence="1">
        <name>FMN</name>
        <dbReference type="ChEBI" id="CHEBI:58210"/>
    </cofactor>
</comment>
<dbReference type="InterPro" id="IPR029039">
    <property type="entry name" value="Flavoprotein-like_sf"/>
</dbReference>
<keyword evidence="2" id="KW-0285">Flavoprotein</keyword>
<evidence type="ECO:0000256" key="3">
    <source>
        <dbReference type="ARBA" id="ARBA00022643"/>
    </source>
</evidence>
<feature type="region of interest" description="Disordered" evidence="4">
    <location>
        <begin position="1"/>
        <end position="26"/>
    </location>
</feature>
<keyword evidence="7" id="KW-1185">Reference proteome</keyword>
<feature type="domain" description="Flavodoxin-like" evidence="5">
    <location>
        <begin position="78"/>
        <end position="237"/>
    </location>
</feature>
<evidence type="ECO:0000256" key="4">
    <source>
        <dbReference type="SAM" id="MobiDB-lite"/>
    </source>
</evidence>
<accession>A0ABX5VBQ6</accession>
<feature type="compositionally biased region" description="Basic and acidic residues" evidence="4">
    <location>
        <begin position="11"/>
        <end position="26"/>
    </location>
</feature>
<dbReference type="Gene3D" id="3.40.50.360">
    <property type="match status" value="1"/>
</dbReference>